<proteinExistence type="predicted"/>
<evidence type="ECO:0000313" key="1">
    <source>
        <dbReference type="EMBL" id="MED6259295.1"/>
    </source>
</evidence>
<protein>
    <submittedName>
        <fullName evidence="1">Uncharacterized protein</fullName>
    </submittedName>
</protein>
<keyword evidence="2" id="KW-1185">Reference proteome</keyword>
<accession>A0ABU7CAI8</accession>
<comment type="caution">
    <text evidence="1">The sequence shown here is derived from an EMBL/GenBank/DDBJ whole genome shotgun (WGS) entry which is preliminary data.</text>
</comment>
<sequence>MERLVQSIPLRVAENNQRLRLSRNTKRTTGYQSPTVWDSSFCSRCIWQSVILTLQYDMLTCGETNKHSSPAESIHSHRQKLHSTDLKSLFTKPAKRTVSVLICCHNLSQAFPTVPLGEDHIY</sequence>
<name>A0ABU7CAI8_9TELE</name>
<gene>
    <name evidence="1" type="ORF">ATANTOWER_020376</name>
</gene>
<evidence type="ECO:0000313" key="2">
    <source>
        <dbReference type="Proteomes" id="UP001345963"/>
    </source>
</evidence>
<reference evidence="1 2" key="1">
    <citation type="submission" date="2021-07" db="EMBL/GenBank/DDBJ databases">
        <authorList>
            <person name="Palmer J.M."/>
        </authorList>
    </citation>
    <scope>NUCLEOTIDE SEQUENCE [LARGE SCALE GENOMIC DNA]</scope>
    <source>
        <strain evidence="1 2">AT_MEX2019</strain>
        <tissue evidence="1">Muscle</tissue>
    </source>
</reference>
<dbReference type="Proteomes" id="UP001345963">
    <property type="component" value="Unassembled WGS sequence"/>
</dbReference>
<dbReference type="EMBL" id="JAHUTI010082997">
    <property type="protein sequence ID" value="MED6259295.1"/>
    <property type="molecule type" value="Genomic_DNA"/>
</dbReference>
<organism evidence="1 2">
    <name type="scientific">Ataeniobius toweri</name>
    <dbReference type="NCBI Taxonomy" id="208326"/>
    <lineage>
        <taxon>Eukaryota</taxon>
        <taxon>Metazoa</taxon>
        <taxon>Chordata</taxon>
        <taxon>Craniata</taxon>
        <taxon>Vertebrata</taxon>
        <taxon>Euteleostomi</taxon>
        <taxon>Actinopterygii</taxon>
        <taxon>Neopterygii</taxon>
        <taxon>Teleostei</taxon>
        <taxon>Neoteleostei</taxon>
        <taxon>Acanthomorphata</taxon>
        <taxon>Ovalentaria</taxon>
        <taxon>Atherinomorphae</taxon>
        <taxon>Cyprinodontiformes</taxon>
        <taxon>Goodeidae</taxon>
        <taxon>Ataeniobius</taxon>
    </lineage>
</organism>